<dbReference type="OrthoDB" id="9759709at2"/>
<feature type="chain" id="PRO_5021741699" evidence="5">
    <location>
        <begin position="23"/>
        <end position="505"/>
    </location>
</feature>
<dbReference type="Proteomes" id="UP000316167">
    <property type="component" value="Unassembled WGS sequence"/>
</dbReference>
<dbReference type="Pfam" id="PF00251">
    <property type="entry name" value="Glyco_hydro_32N"/>
    <property type="match status" value="1"/>
</dbReference>
<dbReference type="RefSeq" id="WP_144886076.1">
    <property type="nucleotide sequence ID" value="NZ_VLLE01000003.1"/>
</dbReference>
<dbReference type="InterPro" id="IPR013320">
    <property type="entry name" value="ConA-like_dom_sf"/>
</dbReference>
<sequence length="505" mass="57050">MKQKQNFLFLLVAVFSCLHSFAQTVAADNAYRPKIHFSPAAHWINDPNGMVYVNGVYHLFFQYHPYSSVWGPMHWGHATSKDLIRWQEEPIALYPDSLGYIFSGSAVVDVNNSSGFGKNGKAPLVAVFTHHNSRTEKERIDFQTQSIAYSNDNGKTWTKYDGNPVIKNPGIADFRDPKVMWHTATQKWIMTLATKDCVTFYSSPDLKNWTKESTFGKENGAHGGVWECPDLIEMEFEGKKVWVLLVSINPGAPNGGSATQYFIGDFDGHTFTTKQKDTRWIDYGPDNYAGVTWSNTGKRKLFIGWMSNWNYANQLPTQSWRNAMTIARELHLAKEGNELYLASLPVGELTKYETQQASLKNITIDERAAVIAKIGILHFPSGFNLTTTADADFTIRFYNKATGEELKIGYDKKANNYFIDRSRSGIVNFHSGFTAKHTVPRISTSKEIKLRLLFDASSVELFADNGLSVMTALFFPTEKYTHVELLSATKAIVKEVAYFTYKQAK</sequence>
<dbReference type="GO" id="GO:0004575">
    <property type="term" value="F:sucrose alpha-glucosidase activity"/>
    <property type="evidence" value="ECO:0007669"/>
    <property type="project" value="TreeGrafter"/>
</dbReference>
<evidence type="ECO:0000256" key="3">
    <source>
        <dbReference type="ARBA" id="ARBA00023295"/>
    </source>
</evidence>
<dbReference type="Pfam" id="PF08244">
    <property type="entry name" value="Glyco_hydro_32C"/>
    <property type="match status" value="1"/>
</dbReference>
<dbReference type="InterPro" id="IPR013189">
    <property type="entry name" value="Glyco_hydro_32_C"/>
</dbReference>
<evidence type="ECO:0000256" key="1">
    <source>
        <dbReference type="ARBA" id="ARBA00009902"/>
    </source>
</evidence>
<organism evidence="8 9">
    <name type="scientific">Lacibacter cauensis</name>
    <dbReference type="NCBI Taxonomy" id="510947"/>
    <lineage>
        <taxon>Bacteria</taxon>
        <taxon>Pseudomonadati</taxon>
        <taxon>Bacteroidota</taxon>
        <taxon>Chitinophagia</taxon>
        <taxon>Chitinophagales</taxon>
        <taxon>Chitinophagaceae</taxon>
        <taxon>Lacibacter</taxon>
    </lineage>
</organism>
<dbReference type="PANTHER" id="PTHR42800:SF1">
    <property type="entry name" value="EXOINULINASE INUD (AFU_ORTHOLOGUE AFUA_5G00480)"/>
    <property type="match status" value="1"/>
</dbReference>
<evidence type="ECO:0000256" key="2">
    <source>
        <dbReference type="ARBA" id="ARBA00022801"/>
    </source>
</evidence>
<proteinExistence type="inferred from homology"/>
<dbReference type="Gene3D" id="2.115.10.20">
    <property type="entry name" value="Glycosyl hydrolase domain, family 43"/>
    <property type="match status" value="1"/>
</dbReference>
<gene>
    <name evidence="8" type="ORF">IQ13_1903</name>
</gene>
<feature type="domain" description="Glycosyl hydrolase family 32 N-terminal" evidence="6">
    <location>
        <begin position="36"/>
        <end position="341"/>
    </location>
</feature>
<dbReference type="InterPro" id="IPR001362">
    <property type="entry name" value="Glyco_hydro_32"/>
</dbReference>
<dbReference type="SUPFAM" id="SSF49899">
    <property type="entry name" value="Concanavalin A-like lectins/glucanases"/>
    <property type="match status" value="1"/>
</dbReference>
<dbReference type="Gene3D" id="2.60.120.560">
    <property type="entry name" value="Exo-inulinase, domain 1"/>
    <property type="match status" value="1"/>
</dbReference>
<dbReference type="PANTHER" id="PTHR42800">
    <property type="entry name" value="EXOINULINASE INUD (AFU_ORTHOLOGUE AFUA_5G00480)"/>
    <property type="match status" value="1"/>
</dbReference>
<protein>
    <submittedName>
        <fullName evidence="8">Fructan beta-fructosidase</fullName>
    </submittedName>
</protein>
<evidence type="ECO:0000313" key="8">
    <source>
        <dbReference type="EMBL" id="TWI83788.1"/>
    </source>
</evidence>
<dbReference type="GO" id="GO:0005737">
    <property type="term" value="C:cytoplasm"/>
    <property type="evidence" value="ECO:0007669"/>
    <property type="project" value="TreeGrafter"/>
</dbReference>
<feature type="domain" description="Glycosyl hydrolase family 32 C-terminal" evidence="7">
    <location>
        <begin position="383"/>
        <end position="493"/>
    </location>
</feature>
<dbReference type="InterPro" id="IPR013148">
    <property type="entry name" value="Glyco_hydro_32_N"/>
</dbReference>
<keyword evidence="5" id="KW-0732">Signal</keyword>
<comment type="similarity">
    <text evidence="1 4">Belongs to the glycosyl hydrolase 32 family.</text>
</comment>
<dbReference type="SUPFAM" id="SSF75005">
    <property type="entry name" value="Arabinanase/levansucrase/invertase"/>
    <property type="match status" value="1"/>
</dbReference>
<evidence type="ECO:0000256" key="5">
    <source>
        <dbReference type="SAM" id="SignalP"/>
    </source>
</evidence>
<keyword evidence="9" id="KW-1185">Reference proteome</keyword>
<feature type="signal peptide" evidence="5">
    <location>
        <begin position="1"/>
        <end position="22"/>
    </location>
</feature>
<dbReference type="InterPro" id="IPR018053">
    <property type="entry name" value="Glyco_hydro_32_AS"/>
</dbReference>
<dbReference type="SMART" id="SM00640">
    <property type="entry name" value="Glyco_32"/>
    <property type="match status" value="1"/>
</dbReference>
<dbReference type="EMBL" id="VLLE01000003">
    <property type="protein sequence ID" value="TWI83788.1"/>
    <property type="molecule type" value="Genomic_DNA"/>
</dbReference>
<dbReference type="PROSITE" id="PS00609">
    <property type="entry name" value="GLYCOSYL_HYDROL_F32"/>
    <property type="match status" value="1"/>
</dbReference>
<reference evidence="8 9" key="1">
    <citation type="journal article" date="2015" name="Stand. Genomic Sci.">
        <title>Genomic Encyclopedia of Bacterial and Archaeal Type Strains, Phase III: the genomes of soil and plant-associated and newly described type strains.</title>
        <authorList>
            <person name="Whitman W.B."/>
            <person name="Woyke T."/>
            <person name="Klenk H.P."/>
            <person name="Zhou Y."/>
            <person name="Lilburn T.G."/>
            <person name="Beck B.J."/>
            <person name="De Vos P."/>
            <person name="Vandamme P."/>
            <person name="Eisen J.A."/>
            <person name="Garrity G."/>
            <person name="Hugenholtz P."/>
            <person name="Kyrpides N.C."/>
        </authorList>
    </citation>
    <scope>NUCLEOTIDE SEQUENCE [LARGE SCALE GENOMIC DNA]</scope>
    <source>
        <strain evidence="8 9">CGMCC 1.7271</strain>
    </source>
</reference>
<evidence type="ECO:0000256" key="4">
    <source>
        <dbReference type="RuleBase" id="RU362110"/>
    </source>
</evidence>
<evidence type="ECO:0000259" key="6">
    <source>
        <dbReference type="Pfam" id="PF00251"/>
    </source>
</evidence>
<dbReference type="AlphaFoldDB" id="A0A562SRN4"/>
<keyword evidence="2 4" id="KW-0378">Hydrolase</keyword>
<dbReference type="CDD" id="cd18622">
    <property type="entry name" value="GH32_Inu-like"/>
    <property type="match status" value="1"/>
</dbReference>
<comment type="caution">
    <text evidence="8">The sequence shown here is derived from an EMBL/GenBank/DDBJ whole genome shotgun (WGS) entry which is preliminary data.</text>
</comment>
<dbReference type="GO" id="GO:0005987">
    <property type="term" value="P:sucrose catabolic process"/>
    <property type="evidence" value="ECO:0007669"/>
    <property type="project" value="TreeGrafter"/>
</dbReference>
<evidence type="ECO:0000259" key="7">
    <source>
        <dbReference type="Pfam" id="PF08244"/>
    </source>
</evidence>
<name>A0A562SRN4_9BACT</name>
<accession>A0A562SRN4</accession>
<keyword evidence="3 4" id="KW-0326">Glycosidase</keyword>
<evidence type="ECO:0000313" key="9">
    <source>
        <dbReference type="Proteomes" id="UP000316167"/>
    </source>
</evidence>
<dbReference type="PROSITE" id="PS51257">
    <property type="entry name" value="PROKAR_LIPOPROTEIN"/>
    <property type="match status" value="1"/>
</dbReference>
<dbReference type="InterPro" id="IPR023296">
    <property type="entry name" value="Glyco_hydro_beta-prop_sf"/>
</dbReference>